<keyword evidence="2" id="KW-1185">Reference proteome</keyword>
<reference evidence="1 2" key="1">
    <citation type="journal article" date="2017" name="Genome Biol. Evol.">
        <title>Phytophthora megakarya and P. palmivora, closely related causal agents of cacao black pod rot, underwent increases in genome sizes and gene numbers by different mechanisms.</title>
        <authorList>
            <person name="Ali S.S."/>
            <person name="Shao J."/>
            <person name="Lary D.J."/>
            <person name="Kronmiller B."/>
            <person name="Shen D."/>
            <person name="Strem M.D."/>
            <person name="Amoako-Attah I."/>
            <person name="Akrofi A.Y."/>
            <person name="Begoude B.A."/>
            <person name="Ten Hoopen G.M."/>
            <person name="Coulibaly K."/>
            <person name="Kebe B.I."/>
            <person name="Melnick R.L."/>
            <person name="Guiltinan M.J."/>
            <person name="Tyler B.M."/>
            <person name="Meinhardt L.W."/>
            <person name="Bailey B.A."/>
        </authorList>
    </citation>
    <scope>NUCLEOTIDE SEQUENCE [LARGE SCALE GENOMIC DNA]</scope>
    <source>
        <strain evidence="2">sbr112.9</strain>
    </source>
</reference>
<evidence type="ECO:0000313" key="1">
    <source>
        <dbReference type="EMBL" id="POM69495.1"/>
    </source>
</evidence>
<name>A0A2P4XVB4_9STRA</name>
<gene>
    <name evidence="1" type="ORF">PHPALM_14213</name>
</gene>
<sequence>MVSGKRQLPIRGIDDVIIEVMDIIDASRQLDFRDVLFEPEMISNQFSIAQVLKTGIRLPHQVTFFVNKDYKIQVELAADMDLFQLKIKTPY</sequence>
<dbReference type="EMBL" id="NCKW01007858">
    <property type="protein sequence ID" value="POM69495.1"/>
    <property type="molecule type" value="Genomic_DNA"/>
</dbReference>
<comment type="caution">
    <text evidence="1">The sequence shown here is derived from an EMBL/GenBank/DDBJ whole genome shotgun (WGS) entry which is preliminary data.</text>
</comment>
<dbReference type="OrthoDB" id="7691805at2759"/>
<dbReference type="Proteomes" id="UP000237271">
    <property type="component" value="Unassembled WGS sequence"/>
</dbReference>
<protein>
    <submittedName>
        <fullName evidence="1">Uncharacterized protein</fullName>
    </submittedName>
</protein>
<evidence type="ECO:0000313" key="2">
    <source>
        <dbReference type="Proteomes" id="UP000237271"/>
    </source>
</evidence>
<accession>A0A2P4XVB4</accession>
<proteinExistence type="predicted"/>
<organism evidence="1 2">
    <name type="scientific">Phytophthora palmivora</name>
    <dbReference type="NCBI Taxonomy" id="4796"/>
    <lineage>
        <taxon>Eukaryota</taxon>
        <taxon>Sar</taxon>
        <taxon>Stramenopiles</taxon>
        <taxon>Oomycota</taxon>
        <taxon>Peronosporomycetes</taxon>
        <taxon>Peronosporales</taxon>
        <taxon>Peronosporaceae</taxon>
        <taxon>Phytophthora</taxon>
    </lineage>
</organism>
<dbReference type="AlphaFoldDB" id="A0A2P4XVB4"/>